<dbReference type="RefSeq" id="WP_275473455.1">
    <property type="nucleotide sequence ID" value="NZ_CP162940.1"/>
</dbReference>
<organism evidence="1 2">
    <name type="scientific">Alicyclobacillus fastidiosus</name>
    <dbReference type="NCBI Taxonomy" id="392011"/>
    <lineage>
        <taxon>Bacteria</taxon>
        <taxon>Bacillati</taxon>
        <taxon>Bacillota</taxon>
        <taxon>Bacilli</taxon>
        <taxon>Bacillales</taxon>
        <taxon>Alicyclobacillaceae</taxon>
        <taxon>Alicyclobacillus</taxon>
    </lineage>
</organism>
<evidence type="ECO:0000313" key="1">
    <source>
        <dbReference type="EMBL" id="MFB5192754.1"/>
    </source>
</evidence>
<evidence type="ECO:0000313" key="2">
    <source>
        <dbReference type="Proteomes" id="UP001579974"/>
    </source>
</evidence>
<dbReference type="Proteomes" id="UP001579974">
    <property type="component" value="Unassembled WGS sequence"/>
</dbReference>
<dbReference type="EMBL" id="JBDXSU010000027">
    <property type="protein sequence ID" value="MFB5192754.1"/>
    <property type="molecule type" value="Genomic_DNA"/>
</dbReference>
<sequence length="471" mass="53641">MGVDIQIEGVSYIGGNNEYGAWWVDLSSVEVDQDIALQQTEANFDVWIRGMYSGDQWLWPIDRPRAGQEVVFTNANGEREFGGILVNAEEEEMEPNTMVYHCQCSDYSKWFDRHLVNATYAQGITVQQLIAEIVETYVNTPGNTRTFTTNNVQQFPTIPLPILQFVYIPPSEVMGQLTQMLGWGFFIDFYRDVNFFSTENFVSPLPNNILDTDDLAEDPYLEPSNLPNWVDFKVSEDVSQQKNRVYITGIYVAQQALYKQCFTGDGSTTVFTMDYQPPNDVSRISVFVGGTAYQIALDGIDGYPGQTNTSATNDQTVYVNFSAQTLRFNTAPANGVQIEVDYYPMQQTVVMVEDPQAQAYMRAIDGTDGIYEYNRMDPSLSAETPTLAQTRATMTLNKYAMPHIQGSFTSYLSGWRVGQYFTLRSQRRFHGDLDNQQMFIIRVQKKIIQVEEGGDWLFQYTIQFANVPFEF</sequence>
<keyword evidence="2" id="KW-1185">Reference proteome</keyword>
<protein>
    <recommendedName>
        <fullName evidence="3">Minor tail protein</fullName>
    </recommendedName>
</protein>
<proteinExistence type="predicted"/>
<name>A0ABV5AKG2_9BACL</name>
<comment type="caution">
    <text evidence="1">The sequence shown here is derived from an EMBL/GenBank/DDBJ whole genome shotgun (WGS) entry which is preliminary data.</text>
</comment>
<accession>A0ABV5AKG2</accession>
<reference evidence="1 2" key="1">
    <citation type="journal article" date="2024" name="Int. J. Mol. Sci.">
        <title>Exploration of Alicyclobacillus spp. Genome in Search of Antibiotic Resistance.</title>
        <authorList>
            <person name="Bucka-Kolendo J."/>
            <person name="Kiousi D.E."/>
            <person name="Dekowska A."/>
            <person name="Mikolajczuk-Szczyrba A."/>
            <person name="Karadedos D.M."/>
            <person name="Michael P."/>
            <person name="Galanis A."/>
            <person name="Sokolowska B."/>
        </authorList>
    </citation>
    <scope>NUCLEOTIDE SEQUENCE [LARGE SCALE GENOMIC DNA]</scope>
    <source>
        <strain evidence="1 2">KKP 3000</strain>
    </source>
</reference>
<evidence type="ECO:0008006" key="3">
    <source>
        <dbReference type="Google" id="ProtNLM"/>
    </source>
</evidence>
<dbReference type="SUPFAM" id="SSF69279">
    <property type="entry name" value="Phage tail proteins"/>
    <property type="match status" value="1"/>
</dbReference>
<gene>
    <name evidence="1" type="ORF">KKP3000_001965</name>
</gene>